<protein>
    <submittedName>
        <fullName evidence="1">Uncharacterized protein</fullName>
    </submittedName>
</protein>
<accession>A0A8B6EQE0</accession>
<dbReference type="EMBL" id="UYJE01005442">
    <property type="protein sequence ID" value="VDI37418.1"/>
    <property type="molecule type" value="Genomic_DNA"/>
</dbReference>
<evidence type="ECO:0000313" key="1">
    <source>
        <dbReference type="EMBL" id="VDI37418.1"/>
    </source>
</evidence>
<dbReference type="Proteomes" id="UP000596742">
    <property type="component" value="Unassembled WGS sequence"/>
</dbReference>
<name>A0A8B6EQE0_MYTGA</name>
<evidence type="ECO:0000313" key="2">
    <source>
        <dbReference type="Proteomes" id="UP000596742"/>
    </source>
</evidence>
<proteinExistence type="predicted"/>
<sequence length="157" mass="17504">MQGTSYRVPGEVPTTVIQLQVYERMMTNGIQFILNCTSSEALVESTAEFLSNGNTINNIRTFHGICLQTINKSACYPEICDCHVEGNTSWYYIVIEKPINDEQFSCRIRGIITSGNYGLVLEGIWNNESKSQVVRVSNIATNFNILVGSVINTPLQT</sequence>
<organism evidence="1 2">
    <name type="scientific">Mytilus galloprovincialis</name>
    <name type="common">Mediterranean mussel</name>
    <dbReference type="NCBI Taxonomy" id="29158"/>
    <lineage>
        <taxon>Eukaryota</taxon>
        <taxon>Metazoa</taxon>
        <taxon>Spiralia</taxon>
        <taxon>Lophotrochozoa</taxon>
        <taxon>Mollusca</taxon>
        <taxon>Bivalvia</taxon>
        <taxon>Autobranchia</taxon>
        <taxon>Pteriomorphia</taxon>
        <taxon>Mytilida</taxon>
        <taxon>Mytiloidea</taxon>
        <taxon>Mytilidae</taxon>
        <taxon>Mytilinae</taxon>
        <taxon>Mytilus</taxon>
    </lineage>
</organism>
<keyword evidence="2" id="KW-1185">Reference proteome</keyword>
<reference evidence="1" key="1">
    <citation type="submission" date="2018-11" db="EMBL/GenBank/DDBJ databases">
        <authorList>
            <person name="Alioto T."/>
            <person name="Alioto T."/>
        </authorList>
    </citation>
    <scope>NUCLEOTIDE SEQUENCE</scope>
</reference>
<comment type="caution">
    <text evidence="1">The sequence shown here is derived from an EMBL/GenBank/DDBJ whole genome shotgun (WGS) entry which is preliminary data.</text>
</comment>
<gene>
    <name evidence="1" type="ORF">MGAL_10B033941</name>
</gene>
<dbReference type="AlphaFoldDB" id="A0A8B6EQE0"/>